<feature type="chain" id="PRO_5034631426" evidence="2">
    <location>
        <begin position="29"/>
        <end position="855"/>
    </location>
</feature>
<protein>
    <submittedName>
        <fullName evidence="3">(northern house mosquito) hypothetical protein</fullName>
    </submittedName>
</protein>
<sequence>MTCGVTVTLLITLLFFLVNRLRQRKTQAQENQLAMDDQRSMESIGYIGGNIGYIGAGTMDYSYEHGTTHYQFWKPPGSYFTRRDAPPPYEEAIALAMAESSNTCTVSVASSNLCQYPIALMEANAGRNVAASTTNLINININNGENSSATASGENHSCNTEPDSNIMSRSSRVVHRANDFKSNHELNMSFPTINYSITAGASNLCTNQNCDLRIPNVQQDGMLNSKEARSYTSTLIPCSSRATLNGEDPKDIIGEIDSVESRATISSIKHDDLKNNVGNHVEPSSIELRSTGKQYHRTIPKHFSVEGQIQGSSKNTLDSTVDDVNNTLCTNEYVNKNNFIDLTFNGVKRLSCQCPVKHTPISNISSYAVGIDQTLINEMDLATSNVKGTYNIKTPMKQTTFRPTKNNELSNYEGSACRTKQCHSTHGMRSKGNLSKNVRYYDGSIKKDFSKNSYCKPKLDAEAIIGKEKTSEQGLDYVAKSIVPLVKEDSNMSRAVDINHGRVKAGVDISMNIEVIQRSSSINNEEFPKHKTCMEQNPELPPKQYKYSGASTRLSHHSYYSNSKIHTISKPTKENAKFSIHASELNGVFKASETSCTKSLPRNVVHNKTDYMKNYNSRKSAFQQHSNLERSTKTGKCHTLSKEYTKANSRSQNMLTEVVSKIPSVINIPSPLLPETFKSLEQCAVDSATKLAMSQKMTKQRHENSLCYKKSTMTTSTNSLMNESSGMGSVKTTGTKETPPLVTSVRCDNSKKHFLTNDNSLDDEYLSECENCKSAHSSRYYLEEEIDDAPQETMTLQRKMPENEEDQQNYYRVSSTLPTNTNKKLPTIKNRESWFTTIPASSSSDEEETETKKVS</sequence>
<feature type="region of interest" description="Disordered" evidence="1">
    <location>
        <begin position="836"/>
        <end position="855"/>
    </location>
</feature>
<feature type="compositionally biased region" description="Polar residues" evidence="1">
    <location>
        <begin position="726"/>
        <end position="736"/>
    </location>
</feature>
<reference evidence="3" key="1">
    <citation type="submission" date="2021-05" db="EMBL/GenBank/DDBJ databases">
        <authorList>
            <person name="Alioto T."/>
            <person name="Alioto T."/>
            <person name="Gomez Garrido J."/>
        </authorList>
    </citation>
    <scope>NUCLEOTIDE SEQUENCE</scope>
</reference>
<evidence type="ECO:0000256" key="2">
    <source>
        <dbReference type="SAM" id="SignalP"/>
    </source>
</evidence>
<dbReference type="AlphaFoldDB" id="A0A8D8FXW1"/>
<proteinExistence type="predicted"/>
<keyword evidence="2" id="KW-0732">Signal</keyword>
<feature type="signal peptide" evidence="2">
    <location>
        <begin position="1"/>
        <end position="28"/>
    </location>
</feature>
<evidence type="ECO:0000256" key="1">
    <source>
        <dbReference type="SAM" id="MobiDB-lite"/>
    </source>
</evidence>
<accession>A0A8D8FXW1</accession>
<feature type="region of interest" description="Disordered" evidence="1">
    <location>
        <begin position="717"/>
        <end position="743"/>
    </location>
</feature>
<name>A0A8D8FXW1_CULPI</name>
<organism evidence="3">
    <name type="scientific">Culex pipiens</name>
    <name type="common">House mosquito</name>
    <dbReference type="NCBI Taxonomy" id="7175"/>
    <lineage>
        <taxon>Eukaryota</taxon>
        <taxon>Metazoa</taxon>
        <taxon>Ecdysozoa</taxon>
        <taxon>Arthropoda</taxon>
        <taxon>Hexapoda</taxon>
        <taxon>Insecta</taxon>
        <taxon>Pterygota</taxon>
        <taxon>Neoptera</taxon>
        <taxon>Endopterygota</taxon>
        <taxon>Diptera</taxon>
        <taxon>Nematocera</taxon>
        <taxon>Culicoidea</taxon>
        <taxon>Culicidae</taxon>
        <taxon>Culicinae</taxon>
        <taxon>Culicini</taxon>
        <taxon>Culex</taxon>
        <taxon>Culex</taxon>
    </lineage>
</organism>
<evidence type="ECO:0000313" key="3">
    <source>
        <dbReference type="EMBL" id="CAG6486509.1"/>
    </source>
</evidence>
<feature type="region of interest" description="Disordered" evidence="1">
    <location>
        <begin position="148"/>
        <end position="167"/>
    </location>
</feature>
<dbReference type="EMBL" id="HBUE01104289">
    <property type="protein sequence ID" value="CAG6486509.1"/>
    <property type="molecule type" value="Transcribed_RNA"/>
</dbReference>